<feature type="compositionally biased region" description="Low complexity" evidence="2">
    <location>
        <begin position="262"/>
        <end position="282"/>
    </location>
</feature>
<proteinExistence type="inferred from homology"/>
<dbReference type="InterPro" id="IPR036570">
    <property type="entry name" value="HORMA_dom_sf"/>
</dbReference>
<dbReference type="PROSITE" id="PS50815">
    <property type="entry name" value="HORMA"/>
    <property type="match status" value="1"/>
</dbReference>
<dbReference type="KEGG" id="ure:UREG_00376"/>
<evidence type="ECO:0000313" key="5">
    <source>
        <dbReference type="Proteomes" id="UP000002058"/>
    </source>
</evidence>
<comment type="similarity">
    <text evidence="1">Belongs to the MAD2 family.</text>
</comment>
<dbReference type="GO" id="GO:0016035">
    <property type="term" value="C:zeta DNA polymerase complex"/>
    <property type="evidence" value="ECO:0007669"/>
    <property type="project" value="TreeGrafter"/>
</dbReference>
<dbReference type="SUPFAM" id="SSF56019">
    <property type="entry name" value="The spindle assembly checkpoint protein mad2"/>
    <property type="match status" value="1"/>
</dbReference>
<keyword evidence="5" id="KW-1185">Reference proteome</keyword>
<evidence type="ECO:0000259" key="3">
    <source>
        <dbReference type="PROSITE" id="PS50815"/>
    </source>
</evidence>
<dbReference type="AlphaFoldDB" id="C4JDG3"/>
<feature type="domain" description="HORMA" evidence="3">
    <location>
        <begin position="53"/>
        <end position="309"/>
    </location>
</feature>
<accession>C4JDG3</accession>
<dbReference type="OMA" id="KEEQTWI"/>
<dbReference type="Pfam" id="PF02301">
    <property type="entry name" value="HORMA"/>
    <property type="match status" value="1"/>
</dbReference>
<dbReference type="InterPro" id="IPR045091">
    <property type="entry name" value="Mad2-like"/>
</dbReference>
<dbReference type="PANTHER" id="PTHR11842:SF10">
    <property type="entry name" value="MITOTIC SPINDLE ASSEMBLY CHECKPOINT PROTEIN MAD2B"/>
    <property type="match status" value="1"/>
</dbReference>
<sequence>MAHQPTRLAVADTAPPAADATSLPTTVARAEASAIVPPSSPTTMSSGVPDTYARLVSSFSSFLAVSMHQILYLRSVYPPVTFLPVREYNHPVKQSRHPRVCSWVSDACASVEVELLKSTLSAVSFVIVSARTNRPLERFTFDVSRMPRVSTNDIHTPFASTLATKQAANVSTSVAAFEASTSAVDMEAQFRAVLARLASACARLTPLPQHEEYRLSLFITVRPEAHAPAGVTKEEQVWIPTEPDSLASVPIEDVNGDFPERNPGNGAAEAPNNTSNNNPANPKMASQLRAQTVPVRRVDAGEMKLEVWVEEAFGKFDILDRLNSEYAI</sequence>
<dbReference type="InterPro" id="IPR003511">
    <property type="entry name" value="HORMA_dom"/>
</dbReference>
<dbReference type="RefSeq" id="XP_002540863.1">
    <property type="nucleotide sequence ID" value="XM_002540817.1"/>
</dbReference>
<dbReference type="OrthoDB" id="21254at2759"/>
<name>C4JDG3_UNCRE</name>
<evidence type="ECO:0000313" key="4">
    <source>
        <dbReference type="EMBL" id="EEP75530.1"/>
    </source>
</evidence>
<evidence type="ECO:0000256" key="2">
    <source>
        <dbReference type="SAM" id="MobiDB-lite"/>
    </source>
</evidence>
<dbReference type="EMBL" id="CH476615">
    <property type="protein sequence ID" value="EEP75530.1"/>
    <property type="molecule type" value="Genomic_DNA"/>
</dbReference>
<feature type="region of interest" description="Disordered" evidence="2">
    <location>
        <begin position="1"/>
        <end position="23"/>
    </location>
</feature>
<organism evidence="4 5">
    <name type="scientific">Uncinocarpus reesii (strain UAMH 1704)</name>
    <dbReference type="NCBI Taxonomy" id="336963"/>
    <lineage>
        <taxon>Eukaryota</taxon>
        <taxon>Fungi</taxon>
        <taxon>Dikarya</taxon>
        <taxon>Ascomycota</taxon>
        <taxon>Pezizomycotina</taxon>
        <taxon>Eurotiomycetes</taxon>
        <taxon>Eurotiomycetidae</taxon>
        <taxon>Onygenales</taxon>
        <taxon>Onygenaceae</taxon>
        <taxon>Uncinocarpus</taxon>
    </lineage>
</organism>
<feature type="region of interest" description="Disordered" evidence="2">
    <location>
        <begin position="251"/>
        <end position="283"/>
    </location>
</feature>
<dbReference type="STRING" id="336963.C4JDG3"/>
<dbReference type="Gene3D" id="3.30.900.10">
    <property type="entry name" value="HORMA domain"/>
    <property type="match status" value="1"/>
</dbReference>
<dbReference type="eggNOG" id="KOG3186">
    <property type="taxonomic scope" value="Eukaryota"/>
</dbReference>
<dbReference type="PANTHER" id="PTHR11842">
    <property type="entry name" value="MITOTIC SPINDLE ASSEMBLY CHECKPOINT PROTEIN MAD2"/>
    <property type="match status" value="1"/>
</dbReference>
<protein>
    <recommendedName>
        <fullName evidence="3">HORMA domain-containing protein</fullName>
    </recommendedName>
</protein>
<gene>
    <name evidence="4" type="ORF">UREG_00376</name>
</gene>
<dbReference type="HOGENOM" id="CLU_050394_1_0_1"/>
<reference evidence="5" key="1">
    <citation type="journal article" date="2009" name="Genome Res.">
        <title>Comparative genomic analyses of the human fungal pathogens Coccidioides and their relatives.</title>
        <authorList>
            <person name="Sharpton T.J."/>
            <person name="Stajich J.E."/>
            <person name="Rounsley S.D."/>
            <person name="Gardner M.J."/>
            <person name="Wortman J.R."/>
            <person name="Jordar V.S."/>
            <person name="Maiti R."/>
            <person name="Kodira C.D."/>
            <person name="Neafsey D.E."/>
            <person name="Zeng Q."/>
            <person name="Hung C.-Y."/>
            <person name="McMahan C."/>
            <person name="Muszewska A."/>
            <person name="Grynberg M."/>
            <person name="Mandel M.A."/>
            <person name="Kellner E.M."/>
            <person name="Barker B.M."/>
            <person name="Galgiani J.N."/>
            <person name="Orbach M.J."/>
            <person name="Kirkland T.N."/>
            <person name="Cole G.T."/>
            <person name="Henn M.R."/>
            <person name="Birren B.W."/>
            <person name="Taylor J.W."/>
        </authorList>
    </citation>
    <scope>NUCLEOTIDE SEQUENCE [LARGE SCALE GENOMIC DNA]</scope>
    <source>
        <strain evidence="5">UAMH 1704</strain>
    </source>
</reference>
<dbReference type="GeneID" id="8444459"/>
<dbReference type="VEuPathDB" id="FungiDB:UREG_00376"/>
<evidence type="ECO:0000256" key="1">
    <source>
        <dbReference type="ARBA" id="ARBA00010348"/>
    </source>
</evidence>
<dbReference type="Proteomes" id="UP000002058">
    <property type="component" value="Unassembled WGS sequence"/>
</dbReference>
<feature type="compositionally biased region" description="Low complexity" evidence="2">
    <location>
        <begin position="11"/>
        <end position="21"/>
    </location>
</feature>
<dbReference type="InParanoid" id="C4JDG3"/>